<feature type="transmembrane region" description="Helical" evidence="1">
    <location>
        <begin position="38"/>
        <end position="60"/>
    </location>
</feature>
<dbReference type="Pfam" id="PF11911">
    <property type="entry name" value="DUF3429"/>
    <property type="match status" value="1"/>
</dbReference>
<gene>
    <name evidence="2" type="ORF">APE01nite_02860</name>
</gene>
<dbReference type="Proteomes" id="UP000317730">
    <property type="component" value="Unassembled WGS sequence"/>
</dbReference>
<dbReference type="RefSeq" id="WP_141374424.1">
    <property type="nucleotide sequence ID" value="NZ_BAPL01000017.1"/>
</dbReference>
<protein>
    <recommendedName>
        <fullName evidence="4">DUF3429 domain-containing protein</fullName>
    </recommendedName>
</protein>
<organism evidence="2 3">
    <name type="scientific">Acetobacter peroxydans</name>
    <dbReference type="NCBI Taxonomy" id="104098"/>
    <lineage>
        <taxon>Bacteria</taxon>
        <taxon>Pseudomonadati</taxon>
        <taxon>Pseudomonadota</taxon>
        <taxon>Alphaproteobacteria</taxon>
        <taxon>Acetobacterales</taxon>
        <taxon>Acetobacteraceae</taxon>
        <taxon>Acetobacter</taxon>
    </lineage>
</organism>
<proteinExistence type="predicted"/>
<dbReference type="PANTHER" id="PTHR15887">
    <property type="entry name" value="TRANSMEMBRANE PROTEIN 69"/>
    <property type="match status" value="1"/>
</dbReference>
<feature type="transmembrane region" description="Helical" evidence="1">
    <location>
        <begin position="81"/>
        <end position="100"/>
    </location>
</feature>
<dbReference type="PANTHER" id="PTHR15887:SF1">
    <property type="entry name" value="TRANSMEMBRANE PROTEIN 69"/>
    <property type="match status" value="1"/>
</dbReference>
<reference evidence="2 3" key="1">
    <citation type="submission" date="2019-06" db="EMBL/GenBank/DDBJ databases">
        <title>Whole genome shotgun sequence of Acetobacter peroxydans NBRC 13755.</title>
        <authorList>
            <person name="Hosoyama A."/>
            <person name="Uohara A."/>
            <person name="Ohji S."/>
            <person name="Ichikawa N."/>
        </authorList>
    </citation>
    <scope>NUCLEOTIDE SEQUENCE [LARGE SCALE GENOMIC DNA]</scope>
    <source>
        <strain evidence="2 3">NBRC 13755</strain>
    </source>
</reference>
<feature type="transmembrane region" description="Helical" evidence="1">
    <location>
        <begin position="106"/>
        <end position="125"/>
    </location>
</feature>
<feature type="transmembrane region" description="Helical" evidence="1">
    <location>
        <begin position="137"/>
        <end position="155"/>
    </location>
</feature>
<dbReference type="InterPro" id="IPR021836">
    <property type="entry name" value="DUF3429"/>
</dbReference>
<keyword evidence="1" id="KW-0472">Membrane</keyword>
<dbReference type="AlphaFoldDB" id="A0A4Y3TSL5"/>
<name>A0A4Y3TSL5_9PROT</name>
<dbReference type="OrthoDB" id="5297436at2"/>
<accession>A0A4Y3TSL5</accession>
<sequence length="158" mass="17075">MRKLPYLAVVLMLAGLLPFILCTCGIVFYDSTVPVPRLLMGLVLYGALSLSFLGAVHWGWALESERVILTVDAGRTDTLRLLLGVLPLLAGWVAAFAAVVSSPLTGVALLAMAFAGVILCERAAWRRGWLPQGYMGVRWIVTAVTECCLLTVLLMRGL</sequence>
<evidence type="ECO:0000256" key="1">
    <source>
        <dbReference type="SAM" id="Phobius"/>
    </source>
</evidence>
<keyword evidence="3" id="KW-1185">Reference proteome</keyword>
<evidence type="ECO:0000313" key="3">
    <source>
        <dbReference type="Proteomes" id="UP000317730"/>
    </source>
</evidence>
<comment type="caution">
    <text evidence="2">The sequence shown here is derived from an EMBL/GenBank/DDBJ whole genome shotgun (WGS) entry which is preliminary data.</text>
</comment>
<evidence type="ECO:0008006" key="4">
    <source>
        <dbReference type="Google" id="ProtNLM"/>
    </source>
</evidence>
<evidence type="ECO:0000313" key="2">
    <source>
        <dbReference type="EMBL" id="GEB84489.1"/>
    </source>
</evidence>
<keyword evidence="1" id="KW-0812">Transmembrane</keyword>
<dbReference type="EMBL" id="BJMV01000001">
    <property type="protein sequence ID" value="GEB84489.1"/>
    <property type="molecule type" value="Genomic_DNA"/>
</dbReference>
<keyword evidence="1" id="KW-1133">Transmembrane helix</keyword>